<dbReference type="GO" id="GO:0003677">
    <property type="term" value="F:DNA binding"/>
    <property type="evidence" value="ECO:0007669"/>
    <property type="project" value="UniProtKB-KW"/>
</dbReference>
<evidence type="ECO:0000259" key="8">
    <source>
        <dbReference type="PROSITE" id="PS50887"/>
    </source>
</evidence>
<dbReference type="Pfam" id="PF00072">
    <property type="entry name" value="Response_reg"/>
    <property type="match status" value="1"/>
</dbReference>
<dbReference type="CDD" id="cd01949">
    <property type="entry name" value="GGDEF"/>
    <property type="match status" value="1"/>
</dbReference>
<dbReference type="InterPro" id="IPR000160">
    <property type="entry name" value="GGDEF_dom"/>
</dbReference>
<feature type="modified residue" description="4-aspartylphosphate" evidence="6">
    <location>
        <position position="49"/>
    </location>
</feature>
<feature type="domain" description="GGDEF" evidence="8">
    <location>
        <begin position="149"/>
        <end position="302"/>
    </location>
</feature>
<dbReference type="GO" id="GO:0000160">
    <property type="term" value="P:phosphorelay signal transduction system"/>
    <property type="evidence" value="ECO:0007669"/>
    <property type="project" value="UniProtKB-KW"/>
</dbReference>
<dbReference type="SUPFAM" id="SSF55073">
    <property type="entry name" value="Nucleotide cyclase"/>
    <property type="match status" value="1"/>
</dbReference>
<dbReference type="Gene3D" id="3.40.50.2300">
    <property type="match status" value="1"/>
</dbReference>
<keyword evidence="5" id="KW-0804">Transcription</keyword>
<dbReference type="InterPro" id="IPR050595">
    <property type="entry name" value="Bact_response_regulator"/>
</dbReference>
<dbReference type="EMBL" id="MFAF01000100">
    <property type="protein sequence ID" value="OGD74575.1"/>
    <property type="molecule type" value="Genomic_DNA"/>
</dbReference>
<dbReference type="Gene3D" id="3.30.70.270">
    <property type="match status" value="1"/>
</dbReference>
<evidence type="ECO:0000256" key="4">
    <source>
        <dbReference type="ARBA" id="ARBA00023125"/>
    </source>
</evidence>
<evidence type="ECO:0000259" key="7">
    <source>
        <dbReference type="PROSITE" id="PS50110"/>
    </source>
</evidence>
<dbReference type="PROSITE" id="PS50110">
    <property type="entry name" value="RESPONSE_REGULATORY"/>
    <property type="match status" value="1"/>
</dbReference>
<keyword evidence="3" id="KW-0805">Transcription regulation</keyword>
<dbReference type="InterPro" id="IPR011006">
    <property type="entry name" value="CheY-like_superfamily"/>
</dbReference>
<comment type="caution">
    <text evidence="9">The sequence shown here is derived from an EMBL/GenBank/DDBJ whole genome shotgun (WGS) entry which is preliminary data.</text>
</comment>
<evidence type="ECO:0000256" key="3">
    <source>
        <dbReference type="ARBA" id="ARBA00023015"/>
    </source>
</evidence>
<keyword evidence="1 6" id="KW-0597">Phosphoprotein</keyword>
<evidence type="ECO:0008006" key="11">
    <source>
        <dbReference type="Google" id="ProtNLM"/>
    </source>
</evidence>
<dbReference type="SMART" id="SM00267">
    <property type="entry name" value="GGDEF"/>
    <property type="match status" value="1"/>
</dbReference>
<dbReference type="InterPro" id="IPR043128">
    <property type="entry name" value="Rev_trsase/Diguanyl_cyclase"/>
</dbReference>
<dbReference type="PROSITE" id="PS50887">
    <property type="entry name" value="GGDEF"/>
    <property type="match status" value="1"/>
</dbReference>
<evidence type="ECO:0000256" key="2">
    <source>
        <dbReference type="ARBA" id="ARBA00023012"/>
    </source>
</evidence>
<dbReference type="STRING" id="1817816.A2Y64_00935"/>
<dbReference type="PANTHER" id="PTHR44591:SF3">
    <property type="entry name" value="RESPONSE REGULATORY DOMAIN-CONTAINING PROTEIN"/>
    <property type="match status" value="1"/>
</dbReference>
<organism evidence="9 10">
    <name type="scientific">Candidatus Coatesbacteria bacterium RBG_13_66_14</name>
    <dbReference type="NCBI Taxonomy" id="1817816"/>
    <lineage>
        <taxon>Bacteria</taxon>
        <taxon>Candidatus Coatesiibacteriota</taxon>
    </lineage>
</organism>
<evidence type="ECO:0000256" key="6">
    <source>
        <dbReference type="PROSITE-ProRule" id="PRU00169"/>
    </source>
</evidence>
<reference evidence="9 10" key="1">
    <citation type="journal article" date="2016" name="Nat. Commun.">
        <title>Thousands of microbial genomes shed light on interconnected biogeochemical processes in an aquifer system.</title>
        <authorList>
            <person name="Anantharaman K."/>
            <person name="Brown C.T."/>
            <person name="Hug L.A."/>
            <person name="Sharon I."/>
            <person name="Castelle C.J."/>
            <person name="Probst A.J."/>
            <person name="Thomas B.C."/>
            <person name="Singh A."/>
            <person name="Wilkins M.J."/>
            <person name="Karaoz U."/>
            <person name="Brodie E.L."/>
            <person name="Williams K.H."/>
            <person name="Hubbard S.S."/>
            <person name="Banfield J.F."/>
        </authorList>
    </citation>
    <scope>NUCLEOTIDE SEQUENCE [LARGE SCALE GENOMIC DNA]</scope>
</reference>
<dbReference type="PANTHER" id="PTHR44591">
    <property type="entry name" value="STRESS RESPONSE REGULATOR PROTEIN 1"/>
    <property type="match status" value="1"/>
</dbReference>
<dbReference type="SUPFAM" id="SSF52172">
    <property type="entry name" value="CheY-like"/>
    <property type="match status" value="1"/>
</dbReference>
<dbReference type="Pfam" id="PF00990">
    <property type="entry name" value="GGDEF"/>
    <property type="match status" value="1"/>
</dbReference>
<dbReference type="InterPro" id="IPR029787">
    <property type="entry name" value="Nucleotide_cyclase"/>
</dbReference>
<dbReference type="Proteomes" id="UP000177187">
    <property type="component" value="Unassembled WGS sequence"/>
</dbReference>
<dbReference type="CDD" id="cd17574">
    <property type="entry name" value="REC_OmpR"/>
    <property type="match status" value="1"/>
</dbReference>
<dbReference type="SMART" id="SM00448">
    <property type="entry name" value="REC"/>
    <property type="match status" value="1"/>
</dbReference>
<dbReference type="NCBIfam" id="TIGR00254">
    <property type="entry name" value="GGDEF"/>
    <property type="match status" value="1"/>
</dbReference>
<dbReference type="AlphaFoldDB" id="A0A1F5F4I4"/>
<keyword evidence="4" id="KW-0238">DNA-binding</keyword>
<proteinExistence type="predicted"/>
<keyword evidence="2" id="KW-0902">Two-component regulatory system</keyword>
<evidence type="ECO:0000256" key="1">
    <source>
        <dbReference type="ARBA" id="ARBA00022553"/>
    </source>
</evidence>
<feature type="domain" description="Response regulatory" evidence="7">
    <location>
        <begin position="1"/>
        <end position="116"/>
    </location>
</feature>
<evidence type="ECO:0000313" key="9">
    <source>
        <dbReference type="EMBL" id="OGD74575.1"/>
    </source>
</evidence>
<sequence length="320" mass="36204">MMVVDDDPDIRSIVKTVFEGDNYTVRTCPSGEDALEQVKVFNPELIVLDVMMPGMDGYQVCSELKKDFETAHIPVILLTAKQDIIDLERGVEHSIDDYIAKPFSQRELLARAKMVLSRTRYQLGCNPLTGLPGNLEIEHRLKEVIHSGKPYSLFYADIDRFKSFNDYYGYARGDSVIRLLTHCLVQATRVLGKPKDFVGHIGGDDFMMLCYHQDAEKLANRVIELFGEGVRDYFDEADLKRDYYEIKDRTGCLRRHPATLTLTVVLVSSEKRRFATTAEIADVVTELKKFGKGKPGNIVVHERRGTTEGGAADRKGDCKE</sequence>
<evidence type="ECO:0000256" key="5">
    <source>
        <dbReference type="ARBA" id="ARBA00023163"/>
    </source>
</evidence>
<gene>
    <name evidence="9" type="ORF">A2Y64_00935</name>
</gene>
<accession>A0A1F5F4I4</accession>
<protein>
    <recommendedName>
        <fullName evidence="11">Diguanylate cyclase response regulator</fullName>
    </recommendedName>
</protein>
<dbReference type="FunFam" id="3.40.50.2300:FF:000001">
    <property type="entry name" value="DNA-binding response regulator PhoB"/>
    <property type="match status" value="1"/>
</dbReference>
<evidence type="ECO:0000313" key="10">
    <source>
        <dbReference type="Proteomes" id="UP000177187"/>
    </source>
</evidence>
<name>A0A1F5F4I4_9BACT</name>
<dbReference type="InterPro" id="IPR001789">
    <property type="entry name" value="Sig_transdc_resp-reg_receiver"/>
</dbReference>